<dbReference type="InterPro" id="IPR008037">
    <property type="entry name" value="Pacifastin_dom"/>
</dbReference>
<feature type="disulfide bond" evidence="7">
    <location>
        <begin position="63"/>
        <end position="73"/>
    </location>
</feature>
<evidence type="ECO:0000256" key="5">
    <source>
        <dbReference type="ARBA" id="ARBA00023157"/>
    </source>
</evidence>
<evidence type="ECO:0000256" key="1">
    <source>
        <dbReference type="ARBA" id="ARBA00004613"/>
    </source>
</evidence>
<feature type="domain" description="Pacifastin" evidence="8">
    <location>
        <begin position="47"/>
        <end position="81"/>
    </location>
</feature>
<keyword evidence="5 7" id="KW-1015">Disulfide bond</keyword>
<keyword evidence="3 7" id="KW-0646">Protease inhibitor</keyword>
<evidence type="ECO:0000256" key="3">
    <source>
        <dbReference type="ARBA" id="ARBA00022690"/>
    </source>
</evidence>
<feature type="domain" description="Pacifastin" evidence="8">
    <location>
        <begin position="165"/>
        <end position="200"/>
    </location>
</feature>
<organism evidence="9 10">
    <name type="scientific">Eumeta variegata</name>
    <name type="common">Bagworm moth</name>
    <name type="synonym">Eumeta japonica</name>
    <dbReference type="NCBI Taxonomy" id="151549"/>
    <lineage>
        <taxon>Eukaryota</taxon>
        <taxon>Metazoa</taxon>
        <taxon>Ecdysozoa</taxon>
        <taxon>Arthropoda</taxon>
        <taxon>Hexapoda</taxon>
        <taxon>Insecta</taxon>
        <taxon>Pterygota</taxon>
        <taxon>Neoptera</taxon>
        <taxon>Endopterygota</taxon>
        <taxon>Lepidoptera</taxon>
        <taxon>Glossata</taxon>
        <taxon>Ditrysia</taxon>
        <taxon>Tineoidea</taxon>
        <taxon>Psychidae</taxon>
        <taxon>Oiketicinae</taxon>
        <taxon>Eumeta</taxon>
    </lineage>
</organism>
<feature type="domain" description="Pacifastin" evidence="8">
    <location>
        <begin position="87"/>
        <end position="121"/>
    </location>
</feature>
<evidence type="ECO:0000256" key="7">
    <source>
        <dbReference type="PROSITE-ProRule" id="PRU00776"/>
    </source>
</evidence>
<feature type="disulfide bond" evidence="7">
    <location>
        <begin position="50"/>
        <end position="65"/>
    </location>
</feature>
<evidence type="ECO:0000313" key="10">
    <source>
        <dbReference type="Proteomes" id="UP000299102"/>
    </source>
</evidence>
<feature type="disulfide bond" evidence="7">
    <location>
        <begin position="100"/>
        <end position="118"/>
    </location>
</feature>
<proteinExistence type="inferred from homology"/>
<evidence type="ECO:0000256" key="4">
    <source>
        <dbReference type="ARBA" id="ARBA00022900"/>
    </source>
</evidence>
<feature type="domain" description="Pacifastin" evidence="8">
    <location>
        <begin position="1"/>
        <end position="34"/>
    </location>
</feature>
<feature type="disulfide bond" evidence="7">
    <location>
        <begin position="3"/>
        <end position="18"/>
    </location>
</feature>
<reference evidence="9 10" key="1">
    <citation type="journal article" date="2019" name="Commun. Biol.">
        <title>The bagworm genome reveals a unique fibroin gene that provides high tensile strength.</title>
        <authorList>
            <person name="Kono N."/>
            <person name="Nakamura H."/>
            <person name="Ohtoshi R."/>
            <person name="Tomita M."/>
            <person name="Numata K."/>
            <person name="Arakawa K."/>
        </authorList>
    </citation>
    <scope>NUCLEOTIDE SEQUENCE [LARGE SCALE GENOMIC DNA]</scope>
</reference>
<protein>
    <recommendedName>
        <fullName evidence="8">Pacifastin domain-containing protein</fullName>
    </recommendedName>
</protein>
<sequence length="294" mass="32882">MRCAPGTKWRDGCRRCDCGDDGTAACAEALCGEGRRQDALDTSLGVGKECEVGTGWQNGCNKCHCSEDGRAYCTVNRCPTEVDDEVSMQCAPGSRWQYECNGCYCTAEGRPRCTVMDCYDEDCNTKQRAWRPSVGQRARARSEFEFCPALGLCDVQVVTNRRVKKSTCKPRQTFKRGCNTCKCASDGLSYHCTDNECVAPASVEDDVEVFIHTNVRAIFITFHEKKNFNEKGREVIQKHSVCRPHSHFKMTCHTCLCNDDGTDYACPTEPCPVPKDVELFHELRVSITSIMHSN</sequence>
<keyword evidence="10" id="KW-1185">Reference proteome</keyword>
<evidence type="ECO:0000256" key="2">
    <source>
        <dbReference type="ARBA" id="ARBA00022525"/>
    </source>
</evidence>
<dbReference type="PROSITE" id="PS51446">
    <property type="entry name" value="PACIFASTIN"/>
    <property type="match status" value="4"/>
</dbReference>
<dbReference type="EMBL" id="BGZK01000682">
    <property type="protein sequence ID" value="GBP55955.1"/>
    <property type="molecule type" value="Genomic_DNA"/>
</dbReference>
<name>A0A4C1X0X6_EUMVA</name>
<dbReference type="InterPro" id="IPR036201">
    <property type="entry name" value="Pacifastin_dom_sf"/>
</dbReference>
<evidence type="ECO:0000313" key="9">
    <source>
        <dbReference type="EMBL" id="GBP55955.1"/>
    </source>
</evidence>
<dbReference type="OrthoDB" id="10026631at2759"/>
<feature type="disulfide bond" evidence="7">
    <location>
        <begin position="168"/>
        <end position="183"/>
    </location>
</feature>
<accession>A0A4C1X0X6</accession>
<keyword evidence="4 7" id="KW-0722">Serine protease inhibitor</keyword>
<comment type="similarity">
    <text evidence="6 7">Belongs to the protease inhibitor I19 family.</text>
</comment>
<feature type="disulfide bond" evidence="7">
    <location>
        <begin position="103"/>
        <end position="113"/>
    </location>
</feature>
<dbReference type="AlphaFoldDB" id="A0A4C1X0X6"/>
<feature type="disulfide bond" evidence="7">
    <location>
        <begin position="13"/>
        <end position="31"/>
    </location>
</feature>
<evidence type="ECO:0000256" key="6">
    <source>
        <dbReference type="ARBA" id="ARBA00029459"/>
    </source>
</evidence>
<dbReference type="GO" id="GO:0005576">
    <property type="term" value="C:extracellular region"/>
    <property type="evidence" value="ECO:0007669"/>
    <property type="project" value="UniProtKB-SubCell"/>
</dbReference>
<comment type="caution">
    <text evidence="9">The sequence shown here is derived from an EMBL/GenBank/DDBJ whole genome shotgun (WGS) entry which is preliminary data.</text>
</comment>
<feature type="disulfide bond" evidence="7">
    <location>
        <begin position="60"/>
        <end position="78"/>
    </location>
</feature>
<feature type="disulfide bond" evidence="7">
    <location>
        <begin position="90"/>
        <end position="105"/>
    </location>
</feature>
<evidence type="ECO:0000259" key="8">
    <source>
        <dbReference type="PROSITE" id="PS51446"/>
    </source>
</evidence>
<dbReference type="STRING" id="151549.A0A4C1X0X6"/>
<comment type="caution">
    <text evidence="7">Lacks conserved residue(s) required for the propagation of feature annotation.</text>
</comment>
<dbReference type="Proteomes" id="UP000299102">
    <property type="component" value="Unassembled WGS sequence"/>
</dbReference>
<dbReference type="SUPFAM" id="SSF57283">
    <property type="entry name" value="PMP inhibitors"/>
    <property type="match status" value="5"/>
</dbReference>
<keyword evidence="2" id="KW-0964">Secreted</keyword>
<comment type="subcellular location">
    <subcellularLocation>
        <location evidence="1">Secreted</location>
    </subcellularLocation>
</comment>
<gene>
    <name evidence="9" type="ORF">EVAR_97668_1</name>
</gene>
<feature type="disulfide bond" evidence="7">
    <location>
        <begin position="16"/>
        <end position="26"/>
    </location>
</feature>
<dbReference type="GO" id="GO:0004867">
    <property type="term" value="F:serine-type endopeptidase inhibitor activity"/>
    <property type="evidence" value="ECO:0007669"/>
    <property type="project" value="UniProtKB-UniRule"/>
</dbReference>
<dbReference type="Pfam" id="PF05375">
    <property type="entry name" value="Pacifastin_I"/>
    <property type="match status" value="4"/>
</dbReference>